<dbReference type="InterPro" id="IPR027417">
    <property type="entry name" value="P-loop_NTPase"/>
</dbReference>
<dbReference type="InterPro" id="IPR001482">
    <property type="entry name" value="T2SS/T4SS_dom"/>
</dbReference>
<evidence type="ECO:0000313" key="5">
    <source>
        <dbReference type="Proteomes" id="UP000275461"/>
    </source>
</evidence>
<gene>
    <name evidence="4" type="ORF">DFR31_1340</name>
</gene>
<accession>A0A498C599</accession>
<dbReference type="GO" id="GO:0005524">
    <property type="term" value="F:ATP binding"/>
    <property type="evidence" value="ECO:0007669"/>
    <property type="project" value="InterPro"/>
</dbReference>
<dbReference type="FunFam" id="3.40.50.300:FF:001116">
    <property type="entry name" value="Type IV pili twitching motility protein PilT"/>
    <property type="match status" value="1"/>
</dbReference>
<reference evidence="4 5" key="1">
    <citation type="submission" date="2018-10" db="EMBL/GenBank/DDBJ databases">
        <title>Genomic Encyclopedia of Type Strains, Phase IV (KMG-IV): sequencing the most valuable type-strain genomes for metagenomic binning, comparative biology and taxonomic classification.</title>
        <authorList>
            <person name="Goeker M."/>
        </authorList>
    </citation>
    <scope>NUCLEOTIDE SEQUENCE [LARGE SCALE GENOMIC DNA]</scope>
    <source>
        <strain evidence="4 5">DSM 12769</strain>
    </source>
</reference>
<comment type="similarity">
    <text evidence="1">Belongs to the GSP E family.</text>
</comment>
<feature type="region of interest" description="Disordered" evidence="2">
    <location>
        <begin position="353"/>
        <end position="406"/>
    </location>
</feature>
<protein>
    <submittedName>
        <fullName evidence="4">Twitching motility protein PilU</fullName>
    </submittedName>
</protein>
<dbReference type="AlphaFoldDB" id="A0A498C599"/>
<evidence type="ECO:0000256" key="2">
    <source>
        <dbReference type="SAM" id="MobiDB-lite"/>
    </source>
</evidence>
<dbReference type="EMBL" id="RCDA01000001">
    <property type="protein sequence ID" value="RLK51404.1"/>
    <property type="molecule type" value="Genomic_DNA"/>
</dbReference>
<feature type="compositionally biased region" description="Polar residues" evidence="2">
    <location>
        <begin position="395"/>
        <end position="406"/>
    </location>
</feature>
<dbReference type="CDD" id="cd01131">
    <property type="entry name" value="PilT"/>
    <property type="match status" value="1"/>
</dbReference>
<dbReference type="SUPFAM" id="SSF52540">
    <property type="entry name" value="P-loop containing nucleoside triphosphate hydrolases"/>
    <property type="match status" value="1"/>
</dbReference>
<dbReference type="Proteomes" id="UP000275461">
    <property type="component" value="Unassembled WGS sequence"/>
</dbReference>
<comment type="caution">
    <text evidence="4">The sequence shown here is derived from an EMBL/GenBank/DDBJ whole genome shotgun (WGS) entry which is preliminary data.</text>
</comment>
<dbReference type="RefSeq" id="WP_281273346.1">
    <property type="nucleotide sequence ID" value="NZ_RCDA01000001.1"/>
</dbReference>
<name>A0A498C599_9GAMM</name>
<proteinExistence type="inferred from homology"/>
<feature type="domain" description="Bacterial type II secretion system protein E" evidence="3">
    <location>
        <begin position="81"/>
        <end position="278"/>
    </location>
</feature>
<evidence type="ECO:0000313" key="4">
    <source>
        <dbReference type="EMBL" id="RLK51404.1"/>
    </source>
</evidence>
<dbReference type="NCBIfam" id="TIGR01420">
    <property type="entry name" value="pilT_fam"/>
    <property type="match status" value="1"/>
</dbReference>
<dbReference type="InterPro" id="IPR050921">
    <property type="entry name" value="T4SS_GSP_E_ATPase"/>
</dbReference>
<dbReference type="Pfam" id="PF00437">
    <property type="entry name" value="T2SSE"/>
    <property type="match status" value="1"/>
</dbReference>
<dbReference type="PANTHER" id="PTHR30486:SF12">
    <property type="entry name" value="TYPE IV PILUS ATPASE PILU"/>
    <property type="match status" value="1"/>
</dbReference>
<dbReference type="Gene3D" id="3.40.50.300">
    <property type="entry name" value="P-loop containing nucleotide triphosphate hydrolases"/>
    <property type="match status" value="1"/>
</dbReference>
<sequence>MDFNALLELMVKKGGSDLFITTGVPPCMKVSGQIMPVSKTPLKPEQAQQVVHSIMTPAQREEFEQFHECNFAISATGLGRFRVSAFYQRSTCGMVLRRIETKIPSVEQLKLPKIIEQLSMTKRGLIILVGGTGTGKSTLLASMIGYRNQNASGHIITIEDPIEFVHQHNKCIVTQREVGVDTESFDVALRNTLRQAPDVILIGEIRSKETMDYAIAFAETGHLCLATLHANNANQAMDRIVNFFPSDRLKQLYMDLSLNLKAVIAQQLIPTVDGQGRMPAVEILLGTPLVQDKIRNGDVHELKDIMKRSNEQGMRTFDQHLYELYRNGKITYEEALRHADSANEVRLMAKLHESGEEPQQALDKNTEGLSLVDEEEDQPNPGGAAALGVAPGQGRRQSASGRLSGT</sequence>
<organism evidence="4 5">
    <name type="scientific">Alkalispirillum mobile</name>
    <dbReference type="NCBI Taxonomy" id="85925"/>
    <lineage>
        <taxon>Bacteria</taxon>
        <taxon>Pseudomonadati</taxon>
        <taxon>Pseudomonadota</taxon>
        <taxon>Gammaproteobacteria</taxon>
        <taxon>Chromatiales</taxon>
        <taxon>Ectothiorhodospiraceae</taxon>
        <taxon>Alkalispirillum</taxon>
    </lineage>
</organism>
<evidence type="ECO:0000259" key="3">
    <source>
        <dbReference type="Pfam" id="PF00437"/>
    </source>
</evidence>
<evidence type="ECO:0000256" key="1">
    <source>
        <dbReference type="ARBA" id="ARBA00006611"/>
    </source>
</evidence>
<feature type="compositionally biased region" description="Low complexity" evidence="2">
    <location>
        <begin position="379"/>
        <end position="394"/>
    </location>
</feature>
<dbReference type="Gene3D" id="3.30.450.90">
    <property type="match status" value="1"/>
</dbReference>
<keyword evidence="5" id="KW-1185">Reference proteome</keyword>
<dbReference type="InterPro" id="IPR006321">
    <property type="entry name" value="PilT/PilU"/>
</dbReference>
<dbReference type="PANTHER" id="PTHR30486">
    <property type="entry name" value="TWITCHING MOTILITY PROTEIN PILT"/>
    <property type="match status" value="1"/>
</dbReference>
<dbReference type="GO" id="GO:0016887">
    <property type="term" value="F:ATP hydrolysis activity"/>
    <property type="evidence" value="ECO:0007669"/>
    <property type="project" value="InterPro"/>
</dbReference>